<organism evidence="2 3">
    <name type="scientific">Clonorchis sinensis</name>
    <name type="common">Chinese liver fluke</name>
    <dbReference type="NCBI Taxonomy" id="79923"/>
    <lineage>
        <taxon>Eukaryota</taxon>
        <taxon>Metazoa</taxon>
        <taxon>Spiralia</taxon>
        <taxon>Lophotrochozoa</taxon>
        <taxon>Platyhelminthes</taxon>
        <taxon>Trematoda</taxon>
        <taxon>Digenea</taxon>
        <taxon>Opisthorchiida</taxon>
        <taxon>Opisthorchiata</taxon>
        <taxon>Opisthorchiidae</taxon>
        <taxon>Clonorchis</taxon>
    </lineage>
</organism>
<sequence>CHQFNGFRFKNNTIYTVLPVCFGLHIGGPGKLFLNASKGMVTGSRVFSCSEYSEMLTSDKDPFGFCSGSEHEIPLSSEWFRPYGPHPLPPHLREKFRARKIRYDETPKRDFQNISTISQNIGYLSRFIKNYGLSVERKENGVNSPTVVVIKSPLQRKQNGSRIPVKSVSVIPCQLTPCELIRGDATTFRIHFQADETTGSLSRAEVYAVVGGVAVPFALDVPEICGNVHPECPLQAGMWYTYKKYVYIPYTHTRTCRHQITGSSCESLFSQVAGHLSKKTLLQTLEIAKYTPPLAAQVMGVHVDDMRKRRLFYNRDIPYDRETASRWLIHCASTTQQSMLSIEISSYPPCQLVLNSREKHRTVVSSLLAISSILVSDFYGNNTDSTRRFHEYVPYRITDHSPKSLLNIKHDMRLLLKNDSPADDRYYESLKRIVLKRMDVHRFL</sequence>
<dbReference type="Gene3D" id="2.60.40.770">
    <property type="match status" value="1"/>
</dbReference>
<dbReference type="SUPFAM" id="SSF81296">
    <property type="entry name" value="E set domains"/>
    <property type="match status" value="1"/>
</dbReference>
<feature type="non-terminal residue" evidence="2">
    <location>
        <position position="1"/>
    </location>
</feature>
<accession>G7YWL7</accession>
<evidence type="ECO:0000259" key="1">
    <source>
        <dbReference type="Pfam" id="PF02221"/>
    </source>
</evidence>
<dbReference type="EMBL" id="DF144674">
    <property type="protein sequence ID" value="GAA57347.1"/>
    <property type="molecule type" value="Genomic_DNA"/>
</dbReference>
<gene>
    <name evidence="2" type="ORF">CLF_112566</name>
</gene>
<keyword evidence="3" id="KW-1185">Reference proteome</keyword>
<dbReference type="Pfam" id="PF02221">
    <property type="entry name" value="E1_DerP2_DerF2"/>
    <property type="match status" value="1"/>
</dbReference>
<reference key="2">
    <citation type="submission" date="2011-10" db="EMBL/GenBank/DDBJ databases">
        <title>The genome and transcriptome sequence of Clonorchis sinensis provide insights into the carcinogenic liver fluke.</title>
        <authorList>
            <person name="Wang X."/>
            <person name="Huang Y."/>
            <person name="Chen W."/>
            <person name="Liu H."/>
            <person name="Guo L."/>
            <person name="Chen Y."/>
            <person name="Luo F."/>
            <person name="Zhou W."/>
            <person name="Sun J."/>
            <person name="Mao Q."/>
            <person name="Liang P."/>
            <person name="Zhou C."/>
            <person name="Tian Y."/>
            <person name="Men J."/>
            <person name="Lv X."/>
            <person name="Huang L."/>
            <person name="Zhou J."/>
            <person name="Hu Y."/>
            <person name="Li R."/>
            <person name="Zhang F."/>
            <person name="Lei H."/>
            <person name="Li X."/>
            <person name="Hu X."/>
            <person name="Liang C."/>
            <person name="Xu J."/>
            <person name="Wu Z."/>
            <person name="Yu X."/>
        </authorList>
    </citation>
    <scope>NUCLEOTIDE SEQUENCE</scope>
    <source>
        <strain>Henan</strain>
    </source>
</reference>
<evidence type="ECO:0000313" key="3">
    <source>
        <dbReference type="Proteomes" id="UP000008909"/>
    </source>
</evidence>
<name>G7YWL7_CLOSI</name>
<protein>
    <recommendedName>
        <fullName evidence="1">MD-2-related lipid-recognition domain-containing protein</fullName>
    </recommendedName>
</protein>
<dbReference type="InterPro" id="IPR003172">
    <property type="entry name" value="ML_dom"/>
</dbReference>
<evidence type="ECO:0000313" key="2">
    <source>
        <dbReference type="EMBL" id="GAA57347.1"/>
    </source>
</evidence>
<dbReference type="AlphaFoldDB" id="G7YWL7"/>
<proteinExistence type="predicted"/>
<feature type="domain" description="MD-2-related lipid-recognition" evidence="1">
    <location>
        <begin position="163"/>
        <end position="250"/>
    </location>
</feature>
<reference evidence="2" key="1">
    <citation type="journal article" date="2011" name="Genome Biol.">
        <title>The draft genome of the carcinogenic human liver fluke Clonorchis sinensis.</title>
        <authorList>
            <person name="Wang X."/>
            <person name="Chen W."/>
            <person name="Huang Y."/>
            <person name="Sun J."/>
            <person name="Men J."/>
            <person name="Liu H."/>
            <person name="Luo F."/>
            <person name="Guo L."/>
            <person name="Lv X."/>
            <person name="Deng C."/>
            <person name="Zhou C."/>
            <person name="Fan Y."/>
            <person name="Li X."/>
            <person name="Huang L."/>
            <person name="Hu Y."/>
            <person name="Liang C."/>
            <person name="Hu X."/>
            <person name="Xu J."/>
            <person name="Yu X."/>
        </authorList>
    </citation>
    <scope>NUCLEOTIDE SEQUENCE [LARGE SCALE GENOMIC DNA]</scope>
    <source>
        <strain evidence="2">Henan</strain>
    </source>
</reference>
<dbReference type="InterPro" id="IPR014756">
    <property type="entry name" value="Ig_E-set"/>
</dbReference>
<dbReference type="Proteomes" id="UP000008909">
    <property type="component" value="Unassembled WGS sequence"/>
</dbReference>